<keyword evidence="2" id="KW-1185">Reference proteome</keyword>
<protein>
    <submittedName>
        <fullName evidence="1">10812_t:CDS:1</fullName>
    </submittedName>
</protein>
<sequence>NPMFTSDNADEVATIIKDIIGTRRISNSLLASARRKLEHLESKFESTWTNSSYAVNSKKRQQPENTHYYESKQRRIADNDIGDKSETDPNDEADFDNSKVSSIDSNIVLTDSDTDNNK</sequence>
<feature type="non-terminal residue" evidence="1">
    <location>
        <position position="118"/>
    </location>
</feature>
<organism evidence="1 2">
    <name type="scientific">Scutellospora calospora</name>
    <dbReference type="NCBI Taxonomy" id="85575"/>
    <lineage>
        <taxon>Eukaryota</taxon>
        <taxon>Fungi</taxon>
        <taxon>Fungi incertae sedis</taxon>
        <taxon>Mucoromycota</taxon>
        <taxon>Glomeromycotina</taxon>
        <taxon>Glomeromycetes</taxon>
        <taxon>Diversisporales</taxon>
        <taxon>Gigasporaceae</taxon>
        <taxon>Scutellospora</taxon>
    </lineage>
</organism>
<dbReference type="Proteomes" id="UP000789860">
    <property type="component" value="Unassembled WGS sequence"/>
</dbReference>
<dbReference type="EMBL" id="CAJVPM010026006">
    <property type="protein sequence ID" value="CAG8660340.1"/>
    <property type="molecule type" value="Genomic_DNA"/>
</dbReference>
<comment type="caution">
    <text evidence="1">The sequence shown here is derived from an EMBL/GenBank/DDBJ whole genome shotgun (WGS) entry which is preliminary data.</text>
</comment>
<evidence type="ECO:0000313" key="1">
    <source>
        <dbReference type="EMBL" id="CAG8660340.1"/>
    </source>
</evidence>
<gene>
    <name evidence="1" type="ORF">SCALOS_LOCUS9006</name>
</gene>
<evidence type="ECO:0000313" key="2">
    <source>
        <dbReference type="Proteomes" id="UP000789860"/>
    </source>
</evidence>
<accession>A0ACA9NK09</accession>
<proteinExistence type="predicted"/>
<reference evidence="1" key="1">
    <citation type="submission" date="2021-06" db="EMBL/GenBank/DDBJ databases">
        <authorList>
            <person name="Kallberg Y."/>
            <person name="Tangrot J."/>
            <person name="Rosling A."/>
        </authorList>
    </citation>
    <scope>NUCLEOTIDE SEQUENCE</scope>
    <source>
        <strain evidence="1">AU212A</strain>
    </source>
</reference>
<name>A0ACA9NK09_9GLOM</name>
<feature type="non-terminal residue" evidence="1">
    <location>
        <position position="1"/>
    </location>
</feature>